<evidence type="ECO:0000313" key="3">
    <source>
        <dbReference type="Proteomes" id="UP000028058"/>
    </source>
</evidence>
<dbReference type="AlphaFoldDB" id="A0A3R7J0J6"/>
<accession>A0A3R7J0J6</accession>
<feature type="compositionally biased region" description="Basic and acidic residues" evidence="1">
    <location>
        <begin position="112"/>
        <end position="122"/>
    </location>
</feature>
<dbReference type="OrthoDB" id="4325844at2"/>
<keyword evidence="3" id="KW-1185">Reference proteome</keyword>
<organism evidence="2 3">
    <name type="scientific">Streptomyces xinghaiensis</name>
    <dbReference type="NCBI Taxonomy" id="1038928"/>
    <lineage>
        <taxon>Bacteria</taxon>
        <taxon>Bacillati</taxon>
        <taxon>Actinomycetota</taxon>
        <taxon>Actinomycetes</taxon>
        <taxon>Kitasatosporales</taxon>
        <taxon>Streptomycetaceae</taxon>
        <taxon>Streptomyces</taxon>
    </lineage>
</organism>
<gene>
    <name evidence="2" type="ORF">SFRA_022305</name>
</gene>
<evidence type="ECO:0000313" key="2">
    <source>
        <dbReference type="EMBL" id="RKM93237.1"/>
    </source>
</evidence>
<comment type="caution">
    <text evidence="2">The sequence shown here is derived from an EMBL/GenBank/DDBJ whole genome shotgun (WGS) entry which is preliminary data.</text>
</comment>
<sequence length="122" mass="12729">MSTEQRPTHVSVQLTDCARDDAQAVFAALGRAFPLVVEPAGHGAGATDGRPTVWSTTVDVARSGGHVDGGPLTGAVIADLSGGYQAVGKVREALEECFHAEDKGSASGDQEMEIRLRITPRD</sequence>
<dbReference type="EMBL" id="JNAD02000011">
    <property type="protein sequence ID" value="RKM93237.1"/>
    <property type="molecule type" value="Genomic_DNA"/>
</dbReference>
<dbReference type="Proteomes" id="UP000028058">
    <property type="component" value="Unassembled WGS sequence"/>
</dbReference>
<evidence type="ECO:0000256" key="1">
    <source>
        <dbReference type="SAM" id="MobiDB-lite"/>
    </source>
</evidence>
<feature type="region of interest" description="Disordered" evidence="1">
    <location>
        <begin position="101"/>
        <end position="122"/>
    </location>
</feature>
<reference evidence="2 3" key="1">
    <citation type="journal article" date="2014" name="Genome Announc.">
        <title>Draft Genome Sequence of Streptomyces fradiae ATCC 19609, a Strain Highly Sensitive to Antibiotics.</title>
        <authorList>
            <person name="Bekker O.B."/>
            <person name="Klimina K.M."/>
            <person name="Vatlin A.A."/>
            <person name="Zakharevich N.V."/>
            <person name="Kasianov A.S."/>
            <person name="Danilenko V.N."/>
        </authorList>
    </citation>
    <scope>NUCLEOTIDE SEQUENCE [LARGE SCALE GENOMIC DNA]</scope>
    <source>
        <strain evidence="2 3">ATCC 19609</strain>
    </source>
</reference>
<name>A0A3R7J0J6_9ACTN</name>
<proteinExistence type="predicted"/>
<dbReference type="RefSeq" id="WP_043468209.1">
    <property type="nucleotide sequence ID" value="NZ_JBFACB010000006.1"/>
</dbReference>
<protein>
    <submittedName>
        <fullName evidence="2">Uncharacterized protein</fullName>
    </submittedName>
</protein>